<sequence>MLTKHIIIDKSNNIDNLKILEIHKTISNNLKNKKKEIDYGFYISRVYNFIQKIDNTYSEIFLNKTNINKFELNDFMNFISICREYINIDLEQQQEEIICPSCSYSDIVYKENEYICDNCFLVYDSRIPGIKEIDMTNKFKTYYSLKGNLLKAIEKFEGKGVIIHEEDIEKILFEINKRKININFLQREHVCKILKDVKLVKYYDCINVLMSKLTGCEQRSISQYIPEIIRYHGILEHYYPFVRDNDRVNSLNVQYKLYKLLRLCDVDCDISEFCTLKTEQKYEEHEAIWHELCKYTNWK</sequence>
<reference evidence="1" key="1">
    <citation type="journal article" date="2020" name="Nature">
        <title>Giant virus diversity and host interactions through global metagenomics.</title>
        <authorList>
            <person name="Schulz F."/>
            <person name="Roux S."/>
            <person name="Paez-Espino D."/>
            <person name="Jungbluth S."/>
            <person name="Walsh D.A."/>
            <person name="Denef V.J."/>
            <person name="McMahon K.D."/>
            <person name="Konstantinidis K.T."/>
            <person name="Eloe-Fadrosh E.A."/>
            <person name="Kyrpides N.C."/>
            <person name="Woyke T."/>
        </authorList>
    </citation>
    <scope>NUCLEOTIDE SEQUENCE</scope>
    <source>
        <strain evidence="1">GVMAG-M-3300025880-56</strain>
    </source>
</reference>
<evidence type="ECO:0008006" key="2">
    <source>
        <dbReference type="Google" id="ProtNLM"/>
    </source>
</evidence>
<dbReference type="Pfam" id="PF04947">
    <property type="entry name" value="Pox_VLTF3"/>
    <property type="match status" value="1"/>
</dbReference>
<dbReference type="InterPro" id="IPR007031">
    <property type="entry name" value="Poxvirus_VLTF3"/>
</dbReference>
<name>A0A6C0JAS7_9ZZZZ</name>
<dbReference type="EMBL" id="MN740350">
    <property type="protein sequence ID" value="QHU01930.1"/>
    <property type="molecule type" value="Genomic_DNA"/>
</dbReference>
<organism evidence="1">
    <name type="scientific">viral metagenome</name>
    <dbReference type="NCBI Taxonomy" id="1070528"/>
    <lineage>
        <taxon>unclassified sequences</taxon>
        <taxon>metagenomes</taxon>
        <taxon>organismal metagenomes</taxon>
    </lineage>
</organism>
<evidence type="ECO:0000313" key="1">
    <source>
        <dbReference type="EMBL" id="QHU01930.1"/>
    </source>
</evidence>
<accession>A0A6C0JAS7</accession>
<protein>
    <recommendedName>
        <fullName evidence="2">Viral late gene transcription factor 3 zinc ribbon domain-containing protein</fullName>
    </recommendedName>
</protein>
<proteinExistence type="predicted"/>
<dbReference type="AlphaFoldDB" id="A0A6C0JAS7"/>
<dbReference type="GO" id="GO:0046782">
    <property type="term" value="P:regulation of viral transcription"/>
    <property type="evidence" value="ECO:0007669"/>
    <property type="project" value="InterPro"/>
</dbReference>